<keyword evidence="1" id="KW-0472">Membrane</keyword>
<accession>A0A158QHG2</accession>
<evidence type="ECO:0000256" key="1">
    <source>
        <dbReference type="SAM" id="Phobius"/>
    </source>
</evidence>
<feature type="transmembrane region" description="Helical" evidence="1">
    <location>
        <begin position="6"/>
        <end position="26"/>
    </location>
</feature>
<evidence type="ECO:0000313" key="4">
    <source>
        <dbReference type="WBParaSite" id="HNAJ_0000737601-mRNA-1"/>
    </source>
</evidence>
<keyword evidence="1" id="KW-1133">Transmembrane helix</keyword>
<evidence type="ECO:0000313" key="3">
    <source>
        <dbReference type="Proteomes" id="UP000278807"/>
    </source>
</evidence>
<protein>
    <submittedName>
        <fullName evidence="4">NADH dehydrogenase [ubiquinone] 1 alpha subcomplex subunit 1</fullName>
    </submittedName>
</protein>
<gene>
    <name evidence="2" type="ORF">HNAJ_LOCUS7372</name>
</gene>
<reference evidence="4" key="1">
    <citation type="submission" date="2016-04" db="UniProtKB">
        <authorList>
            <consortium name="WormBaseParasite"/>
        </authorList>
    </citation>
    <scope>IDENTIFICATION</scope>
</reference>
<dbReference type="Proteomes" id="UP000278807">
    <property type="component" value="Unassembled WGS sequence"/>
</dbReference>
<keyword evidence="3" id="KW-1185">Reference proteome</keyword>
<dbReference type="OrthoDB" id="6278341at2759"/>
<dbReference type="WBParaSite" id="HNAJ_0000737601-mRNA-1">
    <property type="protein sequence ID" value="HNAJ_0000737601-mRNA-1"/>
    <property type="gene ID" value="HNAJ_0000737601"/>
</dbReference>
<dbReference type="AlphaFoldDB" id="A0A158QHG2"/>
<name>A0A158QHG2_RODNA</name>
<dbReference type="EMBL" id="UZAE01012041">
    <property type="protein sequence ID" value="VDO03232.1"/>
    <property type="molecule type" value="Genomic_DNA"/>
</dbReference>
<organism evidence="4">
    <name type="scientific">Rodentolepis nana</name>
    <name type="common">Dwarf tapeworm</name>
    <name type="synonym">Hymenolepis nana</name>
    <dbReference type="NCBI Taxonomy" id="102285"/>
    <lineage>
        <taxon>Eukaryota</taxon>
        <taxon>Metazoa</taxon>
        <taxon>Spiralia</taxon>
        <taxon>Lophotrochozoa</taxon>
        <taxon>Platyhelminthes</taxon>
        <taxon>Cestoda</taxon>
        <taxon>Eucestoda</taxon>
        <taxon>Cyclophyllidea</taxon>
        <taxon>Hymenolepididae</taxon>
        <taxon>Rodentolepis</taxon>
    </lineage>
</organism>
<proteinExistence type="predicted"/>
<sequence length="76" mass="8592">MDWSQFLDPQILLGMGAFTLGAINAYRNRPHNQRNATDNEINAYPTAPEHRSDILTRRDPADVHLIAIDGFIESND</sequence>
<keyword evidence="1" id="KW-0812">Transmembrane</keyword>
<evidence type="ECO:0000313" key="2">
    <source>
        <dbReference type="EMBL" id="VDO03232.1"/>
    </source>
</evidence>
<reference evidence="2 3" key="2">
    <citation type="submission" date="2018-11" db="EMBL/GenBank/DDBJ databases">
        <authorList>
            <consortium name="Pathogen Informatics"/>
        </authorList>
    </citation>
    <scope>NUCLEOTIDE SEQUENCE [LARGE SCALE GENOMIC DNA]</scope>
</reference>